<keyword evidence="3" id="KW-1185">Reference proteome</keyword>
<accession>A0AAV0ZD81</accession>
<dbReference type="Proteomes" id="UP001157006">
    <property type="component" value="Chromosome 2"/>
</dbReference>
<evidence type="ECO:0000256" key="1">
    <source>
        <dbReference type="SAM" id="Phobius"/>
    </source>
</evidence>
<protein>
    <recommendedName>
        <fullName evidence="4">SHSP domain-containing protein</fullName>
    </recommendedName>
</protein>
<evidence type="ECO:0008006" key="4">
    <source>
        <dbReference type="Google" id="ProtNLM"/>
    </source>
</evidence>
<keyword evidence="1" id="KW-0472">Membrane</keyword>
<reference evidence="2 3" key="1">
    <citation type="submission" date="2023-01" db="EMBL/GenBank/DDBJ databases">
        <authorList>
            <person name="Kreplak J."/>
        </authorList>
    </citation>
    <scope>NUCLEOTIDE SEQUENCE [LARGE SCALE GENOMIC DNA]</scope>
</reference>
<feature type="transmembrane region" description="Helical" evidence="1">
    <location>
        <begin position="175"/>
        <end position="194"/>
    </location>
</feature>
<sequence>MESTSQSYINKDLHPKIETMDTQESHIFIVHIPDGFTRGDIGAKIEYDFGRVRVFGERSIESNKFIRFNEKHQVPTHCDIGNIIGKFDGKTVTITMPNILTKVPQQNTSLQEPKKTFIEKGKEMINDKFGEDSDDKSDKKSFRESTRTGIKGIALSTTQAVTNYAKRFNEEDKQWLIYTSATILVVALGVYASYKYRSSRRP</sequence>
<evidence type="ECO:0000313" key="3">
    <source>
        <dbReference type="Proteomes" id="UP001157006"/>
    </source>
</evidence>
<organism evidence="2 3">
    <name type="scientific">Vicia faba</name>
    <name type="common">Broad bean</name>
    <name type="synonym">Faba vulgaris</name>
    <dbReference type="NCBI Taxonomy" id="3906"/>
    <lineage>
        <taxon>Eukaryota</taxon>
        <taxon>Viridiplantae</taxon>
        <taxon>Streptophyta</taxon>
        <taxon>Embryophyta</taxon>
        <taxon>Tracheophyta</taxon>
        <taxon>Spermatophyta</taxon>
        <taxon>Magnoliopsida</taxon>
        <taxon>eudicotyledons</taxon>
        <taxon>Gunneridae</taxon>
        <taxon>Pentapetalae</taxon>
        <taxon>rosids</taxon>
        <taxon>fabids</taxon>
        <taxon>Fabales</taxon>
        <taxon>Fabaceae</taxon>
        <taxon>Papilionoideae</taxon>
        <taxon>50 kb inversion clade</taxon>
        <taxon>NPAAA clade</taxon>
        <taxon>Hologalegina</taxon>
        <taxon>IRL clade</taxon>
        <taxon>Fabeae</taxon>
        <taxon>Vicia</taxon>
    </lineage>
</organism>
<dbReference type="AlphaFoldDB" id="A0AAV0ZD81"/>
<evidence type="ECO:0000313" key="2">
    <source>
        <dbReference type="EMBL" id="CAI8595861.1"/>
    </source>
</evidence>
<proteinExistence type="predicted"/>
<dbReference type="EMBL" id="OX451737">
    <property type="protein sequence ID" value="CAI8595861.1"/>
    <property type="molecule type" value="Genomic_DNA"/>
</dbReference>
<gene>
    <name evidence="2" type="ORF">VFH_II005920</name>
</gene>
<name>A0AAV0ZD81_VICFA</name>
<keyword evidence="1" id="KW-1133">Transmembrane helix</keyword>
<keyword evidence="1" id="KW-0812">Transmembrane</keyword>